<gene>
    <name evidence="1" type="ORF">V5E97_37570</name>
</gene>
<protein>
    <submittedName>
        <fullName evidence="1">Uncharacterized protein</fullName>
    </submittedName>
</protein>
<dbReference type="AlphaFoldDB" id="A0AAU7CET5"/>
<accession>A0AAU7CET5</accession>
<sequence>MRRPCVRLTVRWLAVAVLFLGWLALPYTVSRYQGDGTITDRGFWSYPRYRIRLPQMELAAGRPHVYRLRGLPPESLYLTFEVVGRRLVDDEDFDAMRTGKTWMAVTIADDRGRRVCSASGALKEWVLTQSYQHASYWHDGCVRPELNERTAYTMTVTVGGESATPQLVIVPTLEGGGMELP</sequence>
<dbReference type="RefSeq" id="WP_406696712.1">
    <property type="nucleotide sequence ID" value="NZ_CP155447.1"/>
</dbReference>
<proteinExistence type="predicted"/>
<dbReference type="EMBL" id="CP155447">
    <property type="protein sequence ID" value="XBH03968.1"/>
    <property type="molecule type" value="Genomic_DNA"/>
</dbReference>
<organism evidence="1">
    <name type="scientific">Singulisphaera sp. Ch08</name>
    <dbReference type="NCBI Taxonomy" id="3120278"/>
    <lineage>
        <taxon>Bacteria</taxon>
        <taxon>Pseudomonadati</taxon>
        <taxon>Planctomycetota</taxon>
        <taxon>Planctomycetia</taxon>
        <taxon>Isosphaerales</taxon>
        <taxon>Isosphaeraceae</taxon>
        <taxon>Singulisphaera</taxon>
    </lineage>
</organism>
<reference evidence="1" key="1">
    <citation type="submission" date="2024-05" db="EMBL/GenBank/DDBJ databases">
        <title>Planctomycetes of the genus Singulisphaera possess chitinolytic capabilities.</title>
        <authorList>
            <person name="Ivanova A."/>
        </authorList>
    </citation>
    <scope>NUCLEOTIDE SEQUENCE</scope>
    <source>
        <strain evidence="1">Ch08T</strain>
    </source>
</reference>
<name>A0AAU7CET5_9BACT</name>
<evidence type="ECO:0000313" key="1">
    <source>
        <dbReference type="EMBL" id="XBH03968.1"/>
    </source>
</evidence>